<keyword evidence="4" id="KW-1185">Reference proteome</keyword>
<evidence type="ECO:0000313" key="4">
    <source>
        <dbReference type="Proteomes" id="UP001551675"/>
    </source>
</evidence>
<name>A0ABV3GTH9_MICGL</name>
<evidence type="ECO:0008006" key="5">
    <source>
        <dbReference type="Google" id="ProtNLM"/>
    </source>
</evidence>
<gene>
    <name evidence="3" type="ORF">AB0I59_40665</name>
</gene>
<feature type="region of interest" description="Disordered" evidence="1">
    <location>
        <begin position="81"/>
        <end position="105"/>
    </location>
</feature>
<keyword evidence="2" id="KW-1133">Transmembrane helix</keyword>
<feature type="compositionally biased region" description="Basic and acidic residues" evidence="1">
    <location>
        <begin position="81"/>
        <end position="90"/>
    </location>
</feature>
<keyword evidence="2" id="KW-0472">Membrane</keyword>
<protein>
    <recommendedName>
        <fullName evidence="5">DUF3558 domain-containing protein</fullName>
    </recommendedName>
</protein>
<sequence length="514" mass="54515">MDSQEHGPTHPTAAGGPGHMTAGPTAPMGHPQQIRQHTLVRPISRDTRRRRGWVVPVVATVTALTATGAVAAFVVLRSEEGPGRGADKRAAGAASPARTSVAPPDACAMPKQATVERLVPQATATRDTWDRQDASGYITWICTLRNDNFSFGEYIRSRSIEVKLTRYDADGELTALRVARNFYDAELTSGKYAETHSTRENYSSKVRTLPGVGEEAFARYTWARDAKSNKYSFGQGIGRVGNIVIQVKYQAGQQRKDAPILSMEGAQGVTEENALREVSGILGEVAVSVAAWRDAGGATAPVDSTASSAAPTPAASPSAAPSASPSAIALPAECSTASPVALRYAPDATPKATQTQDGASTTVECAWLNRDLAAGAKARMRGMFVTVQRFTNRVGAEDPKGAKNQFVDQRAKGRKWAGSGITDSLFWYRSTDVTGLGDAAFRQYRTNRTPTVHAGIGQVTALYGPVVVTVEFYGADRPKGAPLNSRKSRLMGGKESLAGAMAVARAMSEALATE</sequence>
<feature type="transmembrane region" description="Helical" evidence="2">
    <location>
        <begin position="53"/>
        <end position="76"/>
    </location>
</feature>
<accession>A0ABV3GTH9</accession>
<dbReference type="Proteomes" id="UP001551675">
    <property type="component" value="Unassembled WGS sequence"/>
</dbReference>
<proteinExistence type="predicted"/>
<reference evidence="3 4" key="1">
    <citation type="submission" date="2024-06" db="EMBL/GenBank/DDBJ databases">
        <title>The Natural Products Discovery Center: Release of the First 8490 Sequenced Strains for Exploring Actinobacteria Biosynthetic Diversity.</title>
        <authorList>
            <person name="Kalkreuter E."/>
            <person name="Kautsar S.A."/>
            <person name="Yang D."/>
            <person name="Bader C.D."/>
            <person name="Teijaro C.N."/>
            <person name="Fluegel L."/>
            <person name="Davis C.M."/>
            <person name="Simpson J.R."/>
            <person name="Lauterbach L."/>
            <person name="Steele A.D."/>
            <person name="Gui C."/>
            <person name="Meng S."/>
            <person name="Li G."/>
            <person name="Viehrig K."/>
            <person name="Ye F."/>
            <person name="Su P."/>
            <person name="Kiefer A.F."/>
            <person name="Nichols A."/>
            <person name="Cepeda A.J."/>
            <person name="Yan W."/>
            <person name="Fan B."/>
            <person name="Jiang Y."/>
            <person name="Adhikari A."/>
            <person name="Zheng C.-J."/>
            <person name="Schuster L."/>
            <person name="Cowan T.M."/>
            <person name="Smanski M.J."/>
            <person name="Chevrette M.G."/>
            <person name="De Carvalho L.P.S."/>
            <person name="Shen B."/>
        </authorList>
    </citation>
    <scope>NUCLEOTIDE SEQUENCE [LARGE SCALE GENOMIC DNA]</scope>
    <source>
        <strain evidence="3 4">NPDC050100</strain>
    </source>
</reference>
<comment type="caution">
    <text evidence="3">The sequence shown here is derived from an EMBL/GenBank/DDBJ whole genome shotgun (WGS) entry which is preliminary data.</text>
</comment>
<feature type="region of interest" description="Disordered" evidence="1">
    <location>
        <begin position="298"/>
        <end position="325"/>
    </location>
</feature>
<organism evidence="3 4">
    <name type="scientific">Microtetraspora glauca</name>
    <dbReference type="NCBI Taxonomy" id="1996"/>
    <lineage>
        <taxon>Bacteria</taxon>
        <taxon>Bacillati</taxon>
        <taxon>Actinomycetota</taxon>
        <taxon>Actinomycetes</taxon>
        <taxon>Streptosporangiales</taxon>
        <taxon>Streptosporangiaceae</taxon>
        <taxon>Microtetraspora</taxon>
    </lineage>
</organism>
<keyword evidence="2" id="KW-0812">Transmembrane</keyword>
<dbReference type="EMBL" id="JBFALK010000038">
    <property type="protein sequence ID" value="MEV0974940.1"/>
    <property type="molecule type" value="Genomic_DNA"/>
</dbReference>
<evidence type="ECO:0000256" key="2">
    <source>
        <dbReference type="SAM" id="Phobius"/>
    </source>
</evidence>
<dbReference type="RefSeq" id="WP_358142099.1">
    <property type="nucleotide sequence ID" value="NZ_JBFALK010000038.1"/>
</dbReference>
<evidence type="ECO:0000313" key="3">
    <source>
        <dbReference type="EMBL" id="MEV0974940.1"/>
    </source>
</evidence>
<evidence type="ECO:0000256" key="1">
    <source>
        <dbReference type="SAM" id="MobiDB-lite"/>
    </source>
</evidence>
<feature type="region of interest" description="Disordered" evidence="1">
    <location>
        <begin position="1"/>
        <end position="31"/>
    </location>
</feature>